<keyword evidence="2" id="KW-1036">Host cytoplasmic vesicle</keyword>
<feature type="binding site" evidence="5">
    <location>
        <begin position="129"/>
        <end position="130"/>
    </location>
    <ligand>
        <name>acetyl-CoA</name>
        <dbReference type="ChEBI" id="CHEBI:57288"/>
    </ligand>
</feature>
<accession>A0ABV6HB83</accession>
<dbReference type="RefSeq" id="WP_382365524.1">
    <property type="nucleotide sequence ID" value="NZ_JBHLWV010000027.1"/>
</dbReference>
<dbReference type="EC" id="2.3.1.-" evidence="7"/>
<sequence length="413" mass="43974">MVEQGGDRVGSARVEVPVAVVTEPELVREAYTVFKRAMAGLEFGPFDPVEVTEPGRFLAAYDGARIVGSANSFATHLTVPGGARLPHAAVSQVGVLPTHRRRGVVTALMRKQLTDAAAAGEPVATLRASEGGIYGRFGYGIASHVRSARIDRRKVRFAAPGAPGGSVRLADTDGVAVLAPIAARAAQNGAVSRADVWWRKWELRSAEHTGPSYLAVHSTEGVDDGYVTYRPLDTAGWFTSENKTIEVTELVALNPAAHQGLWRHLLELDLVDTVSIGTLALDDPLPLLFTDERAVTLGPVRDESWLRLTDVPAALGARTYGEAAPVHLAVHDALLPQNDGVYRIGADGAVRAAAGTPAQVTVSVSDLAATYLGGTRWWRLVAAGRVQAAEPDAVARLDRLFAVDREPYAGVFF</sequence>
<evidence type="ECO:0000256" key="2">
    <source>
        <dbReference type="ARBA" id="ARBA00022488"/>
    </source>
</evidence>
<dbReference type="Gene3D" id="3.30.1050.10">
    <property type="entry name" value="SCP2 sterol-binding domain"/>
    <property type="match status" value="1"/>
</dbReference>
<dbReference type="InterPro" id="IPR036527">
    <property type="entry name" value="SCP2_sterol-bd_dom_sf"/>
</dbReference>
<feature type="binding site" evidence="5">
    <location>
        <begin position="93"/>
        <end position="95"/>
    </location>
    <ligand>
        <name>acetyl-CoA</name>
        <dbReference type="ChEBI" id="CHEBI:57288"/>
    </ligand>
</feature>
<keyword evidence="4 5" id="KW-0012">Acyltransferase</keyword>
<dbReference type="SUPFAM" id="SSF55729">
    <property type="entry name" value="Acyl-CoA N-acyltransferases (Nat)"/>
    <property type="match status" value="1"/>
</dbReference>
<keyword evidence="8" id="KW-1185">Reference proteome</keyword>
<evidence type="ECO:0000256" key="3">
    <source>
        <dbReference type="ARBA" id="ARBA00022679"/>
    </source>
</evidence>
<dbReference type="NCBIfam" id="NF002367">
    <property type="entry name" value="PRK01346.1-4"/>
    <property type="match status" value="1"/>
</dbReference>
<feature type="binding site" evidence="5">
    <location>
        <begin position="101"/>
        <end position="106"/>
    </location>
    <ligand>
        <name>acetyl-CoA</name>
        <dbReference type="ChEBI" id="CHEBI:57288"/>
    </ligand>
</feature>
<dbReference type="SUPFAM" id="SSF55718">
    <property type="entry name" value="SCP-like"/>
    <property type="match status" value="1"/>
</dbReference>
<proteinExistence type="inferred from homology"/>
<feature type="active site" description="Proton donor" evidence="5">
    <location>
        <position position="134"/>
    </location>
</feature>
<dbReference type="EMBL" id="JBHLWV010000027">
    <property type="protein sequence ID" value="MFC0316133.1"/>
    <property type="molecule type" value="Genomic_DNA"/>
</dbReference>
<dbReference type="InterPro" id="IPR022902">
    <property type="entry name" value="NAcTrfase_Eis"/>
</dbReference>
<protein>
    <submittedName>
        <fullName evidence="7">GNAT family N-acetyltransferase</fullName>
        <ecNumber evidence="7">2.3.1.-</ecNumber>
    </submittedName>
</protein>
<dbReference type="Pfam" id="PF13527">
    <property type="entry name" value="Acetyltransf_9"/>
    <property type="match status" value="1"/>
</dbReference>
<dbReference type="InterPro" id="IPR016181">
    <property type="entry name" value="Acyl_CoA_acyltransferase"/>
</dbReference>
<dbReference type="CDD" id="cd04301">
    <property type="entry name" value="NAT_SF"/>
    <property type="match status" value="1"/>
</dbReference>
<gene>
    <name evidence="7" type="ORF">ACFFJD_14885</name>
</gene>
<dbReference type="InterPro" id="IPR041380">
    <property type="entry name" value="Acetyltransf_17"/>
</dbReference>
<evidence type="ECO:0000256" key="1">
    <source>
        <dbReference type="ARBA" id="ARBA00009213"/>
    </source>
</evidence>
<dbReference type="Proteomes" id="UP001589783">
    <property type="component" value="Unassembled WGS sequence"/>
</dbReference>
<organism evidence="7 8">
    <name type="scientific">Gordonia phosphorivorans</name>
    <dbReference type="NCBI Taxonomy" id="1056982"/>
    <lineage>
        <taxon>Bacteria</taxon>
        <taxon>Bacillati</taxon>
        <taxon>Actinomycetota</taxon>
        <taxon>Actinomycetes</taxon>
        <taxon>Mycobacteriales</taxon>
        <taxon>Gordoniaceae</taxon>
        <taxon>Gordonia</taxon>
    </lineage>
</organism>
<dbReference type="Gene3D" id="3.40.630.30">
    <property type="match status" value="2"/>
</dbReference>
<dbReference type="InterPro" id="IPR051554">
    <property type="entry name" value="Acetyltransferase_Eis"/>
</dbReference>
<reference evidence="7 8" key="1">
    <citation type="submission" date="2024-09" db="EMBL/GenBank/DDBJ databases">
        <authorList>
            <person name="Sun Q."/>
            <person name="Mori K."/>
        </authorList>
    </citation>
    <scope>NUCLEOTIDE SEQUENCE [LARGE SCALE GENOMIC DNA]</scope>
    <source>
        <strain evidence="7 8">CCM 7957</strain>
    </source>
</reference>
<comment type="caution">
    <text evidence="7">The sequence shown here is derived from an EMBL/GenBank/DDBJ whole genome shotgun (WGS) entry which is preliminary data.</text>
</comment>
<dbReference type="PANTHER" id="PTHR37817">
    <property type="entry name" value="N-ACETYLTRANSFERASE EIS"/>
    <property type="match status" value="1"/>
</dbReference>
<dbReference type="InterPro" id="IPR025559">
    <property type="entry name" value="Eis_dom"/>
</dbReference>
<feature type="active site" description="Proton acceptor; via carboxylate" evidence="5">
    <location>
        <position position="413"/>
    </location>
</feature>
<keyword evidence="3 5" id="KW-0808">Transferase</keyword>
<dbReference type="GO" id="GO:0016746">
    <property type="term" value="F:acyltransferase activity"/>
    <property type="evidence" value="ECO:0007669"/>
    <property type="project" value="UniProtKB-KW"/>
</dbReference>
<comment type="similarity">
    <text evidence="1 5">Belongs to the acetyltransferase Eis family.</text>
</comment>
<dbReference type="Pfam" id="PF13530">
    <property type="entry name" value="SCP2_2"/>
    <property type="match status" value="1"/>
</dbReference>
<dbReference type="Pfam" id="PF17668">
    <property type="entry name" value="Acetyltransf_17"/>
    <property type="match status" value="1"/>
</dbReference>
<feature type="domain" description="N-acetyltransferase" evidence="6">
    <location>
        <begin position="16"/>
        <end position="162"/>
    </location>
</feature>
<dbReference type="PANTHER" id="PTHR37817:SF1">
    <property type="entry name" value="N-ACETYLTRANSFERASE EIS"/>
    <property type="match status" value="1"/>
</dbReference>
<evidence type="ECO:0000259" key="6">
    <source>
        <dbReference type="PROSITE" id="PS51186"/>
    </source>
</evidence>
<comment type="subunit">
    <text evidence="5">Homohexamer; trimer of dimers.</text>
</comment>
<evidence type="ECO:0000256" key="4">
    <source>
        <dbReference type="ARBA" id="ARBA00023315"/>
    </source>
</evidence>
<dbReference type="HAMAP" id="MF_01812">
    <property type="entry name" value="Eis"/>
    <property type="match status" value="1"/>
</dbReference>
<dbReference type="PROSITE" id="PS51186">
    <property type="entry name" value="GNAT"/>
    <property type="match status" value="1"/>
</dbReference>
<evidence type="ECO:0000313" key="7">
    <source>
        <dbReference type="EMBL" id="MFC0316133.1"/>
    </source>
</evidence>
<evidence type="ECO:0000313" key="8">
    <source>
        <dbReference type="Proteomes" id="UP001589783"/>
    </source>
</evidence>
<name>A0ABV6HB83_9ACTN</name>
<dbReference type="InterPro" id="IPR000182">
    <property type="entry name" value="GNAT_dom"/>
</dbReference>
<evidence type="ECO:0000256" key="5">
    <source>
        <dbReference type="HAMAP-Rule" id="MF_01812"/>
    </source>
</evidence>